<sequence>MAQVKGSKQYRMVVVPYRPVRRVLLALVLLLLVGLAVAGSFYGGHHLGVTQQADAVAERNRLRKEVASLTGEAEQLRQQVANLRLGSEVDQQASEEMRNQVIALKEEITALEEDITFYRGLMSPSANNSGLTIGSLNVLATGMPRQFEYKLVVQQLATDHQVLSGYLNFNIVGRRNETVETLSLHLLSDQVESEDIRLRFRYFQNIEGRLTLPEGFEPERIELVARSTGRNPETVEKKFGWLVQEL</sequence>
<dbReference type="EMBL" id="RJUK01000002">
    <property type="protein sequence ID" value="ROQ18310.1"/>
    <property type="molecule type" value="Genomic_DNA"/>
</dbReference>
<accession>A0A3N1NUZ2</accession>
<comment type="caution">
    <text evidence="2">The sequence shown here is derived from an EMBL/GenBank/DDBJ whole genome shotgun (WGS) entry which is preliminary data.</text>
</comment>
<dbReference type="AlphaFoldDB" id="A0A3N1NUZ2"/>
<organism evidence="2 3">
    <name type="scientific">Marinimicrobium koreense</name>
    <dbReference type="NCBI Taxonomy" id="306545"/>
    <lineage>
        <taxon>Bacteria</taxon>
        <taxon>Pseudomonadati</taxon>
        <taxon>Pseudomonadota</taxon>
        <taxon>Gammaproteobacteria</taxon>
        <taxon>Cellvibrionales</taxon>
        <taxon>Cellvibrionaceae</taxon>
        <taxon>Marinimicrobium</taxon>
    </lineage>
</organism>
<evidence type="ECO:0000313" key="3">
    <source>
        <dbReference type="Proteomes" id="UP000273643"/>
    </source>
</evidence>
<protein>
    <submittedName>
        <fullName evidence="2">Uncharacterized protein</fullName>
    </submittedName>
</protein>
<feature type="coiled-coil region" evidence="1">
    <location>
        <begin position="59"/>
        <end position="114"/>
    </location>
</feature>
<dbReference type="OrthoDB" id="7056878at2"/>
<evidence type="ECO:0000256" key="1">
    <source>
        <dbReference type="SAM" id="Coils"/>
    </source>
</evidence>
<keyword evidence="3" id="KW-1185">Reference proteome</keyword>
<proteinExistence type="predicted"/>
<keyword evidence="1" id="KW-0175">Coiled coil</keyword>
<reference evidence="2 3" key="1">
    <citation type="submission" date="2018-11" db="EMBL/GenBank/DDBJ databases">
        <title>Genomic Encyclopedia of Type Strains, Phase IV (KMG-IV): sequencing the most valuable type-strain genomes for metagenomic binning, comparative biology and taxonomic classification.</title>
        <authorList>
            <person name="Goeker M."/>
        </authorList>
    </citation>
    <scope>NUCLEOTIDE SEQUENCE [LARGE SCALE GENOMIC DNA]</scope>
    <source>
        <strain evidence="2 3">DSM 16974</strain>
    </source>
</reference>
<dbReference type="Proteomes" id="UP000273643">
    <property type="component" value="Unassembled WGS sequence"/>
</dbReference>
<dbReference type="RefSeq" id="WP_123638958.1">
    <property type="nucleotide sequence ID" value="NZ_RJUK01000002.1"/>
</dbReference>
<gene>
    <name evidence="2" type="ORF">EDC38_2532</name>
</gene>
<dbReference type="InterPro" id="IPR046703">
    <property type="entry name" value="DUF6776"/>
</dbReference>
<evidence type="ECO:0000313" key="2">
    <source>
        <dbReference type="EMBL" id="ROQ18310.1"/>
    </source>
</evidence>
<dbReference type="Pfam" id="PF20567">
    <property type="entry name" value="DUF6776"/>
    <property type="match status" value="1"/>
</dbReference>
<name>A0A3N1NUZ2_9GAMM</name>